<evidence type="ECO:0000313" key="3">
    <source>
        <dbReference type="EMBL" id="GAH77324.1"/>
    </source>
</evidence>
<feature type="domain" description="NAD-dependent epimerase/dehydratase" evidence="2">
    <location>
        <begin position="8"/>
        <end position="114"/>
    </location>
</feature>
<dbReference type="InterPro" id="IPR036291">
    <property type="entry name" value="NAD(P)-bd_dom_sf"/>
</dbReference>
<dbReference type="Pfam" id="PF01370">
    <property type="entry name" value="Epimerase"/>
    <property type="match status" value="1"/>
</dbReference>
<name>X1JG60_9ZZZZ</name>
<dbReference type="GO" id="GO:0033499">
    <property type="term" value="P:galactose catabolic process via UDP-galactose, Leloir pathway"/>
    <property type="evidence" value="ECO:0007669"/>
    <property type="project" value="TreeGrafter"/>
</dbReference>
<dbReference type="SUPFAM" id="SSF51735">
    <property type="entry name" value="NAD(P)-binding Rossmann-fold domains"/>
    <property type="match status" value="1"/>
</dbReference>
<evidence type="ECO:0000259" key="2">
    <source>
        <dbReference type="Pfam" id="PF01370"/>
    </source>
</evidence>
<gene>
    <name evidence="3" type="ORF">S03H2_64219</name>
</gene>
<dbReference type="InterPro" id="IPR001509">
    <property type="entry name" value="Epimerase_deHydtase"/>
</dbReference>
<evidence type="ECO:0000256" key="1">
    <source>
        <dbReference type="ARBA" id="ARBA00007637"/>
    </source>
</evidence>
<organism evidence="3">
    <name type="scientific">marine sediment metagenome</name>
    <dbReference type="NCBI Taxonomy" id="412755"/>
    <lineage>
        <taxon>unclassified sequences</taxon>
        <taxon>metagenomes</taxon>
        <taxon>ecological metagenomes</taxon>
    </lineage>
</organism>
<accession>X1JG60</accession>
<sequence length="115" mass="13262">MELSDSRILVTGSSGTIGNCLCETLLERGTDVVGVDIRQNRWNEEVHRRTVYIDLRNPENLKKLPKDFDTVVHFAANARVYNLVKEPDLARDNFLILYNVAEFVRKNNIKRILFG</sequence>
<dbReference type="PANTHER" id="PTHR43725">
    <property type="entry name" value="UDP-GLUCOSE 4-EPIMERASE"/>
    <property type="match status" value="1"/>
</dbReference>
<comment type="caution">
    <text evidence="3">The sequence shown here is derived from an EMBL/GenBank/DDBJ whole genome shotgun (WGS) entry which is preliminary data.</text>
</comment>
<dbReference type="Gene3D" id="3.40.50.720">
    <property type="entry name" value="NAD(P)-binding Rossmann-like Domain"/>
    <property type="match status" value="1"/>
</dbReference>
<feature type="non-terminal residue" evidence="3">
    <location>
        <position position="115"/>
    </location>
</feature>
<dbReference type="EMBL" id="BARU01041692">
    <property type="protein sequence ID" value="GAH77324.1"/>
    <property type="molecule type" value="Genomic_DNA"/>
</dbReference>
<dbReference type="AlphaFoldDB" id="X1JG60"/>
<dbReference type="PANTHER" id="PTHR43725:SF53">
    <property type="entry name" value="UDP-ARABINOSE 4-EPIMERASE 1"/>
    <property type="match status" value="1"/>
</dbReference>
<comment type="similarity">
    <text evidence="1">Belongs to the NAD(P)-dependent epimerase/dehydratase family.</text>
</comment>
<protein>
    <recommendedName>
        <fullName evidence="2">NAD-dependent epimerase/dehydratase domain-containing protein</fullName>
    </recommendedName>
</protein>
<reference evidence="3" key="1">
    <citation type="journal article" date="2014" name="Front. Microbiol.">
        <title>High frequency of phylogenetically diverse reductive dehalogenase-homologous genes in deep subseafloor sedimentary metagenomes.</title>
        <authorList>
            <person name="Kawai M."/>
            <person name="Futagami T."/>
            <person name="Toyoda A."/>
            <person name="Takaki Y."/>
            <person name="Nishi S."/>
            <person name="Hori S."/>
            <person name="Arai W."/>
            <person name="Tsubouchi T."/>
            <person name="Morono Y."/>
            <person name="Uchiyama I."/>
            <person name="Ito T."/>
            <person name="Fujiyama A."/>
            <person name="Inagaki F."/>
            <person name="Takami H."/>
        </authorList>
    </citation>
    <scope>NUCLEOTIDE SEQUENCE</scope>
    <source>
        <strain evidence="3">Expedition CK06-06</strain>
    </source>
</reference>
<proteinExistence type="inferred from homology"/>